<sequence>MTDLRHASRYSYTNRFRQTISHWRNFPIVNGVFGMGETGLTPVFKGESQPQNYADRSNNLDHSSAPTSSVSRHAEKSCNKSTHSLFRVATENRARRVRFYRNGDRFFKGMVYAVCNERLRTLDNLMTALTSSPLCDKKIMPNGVRYIFSLDGAKCIQTLAELLGGESYVCSSTEVFRPLDYCRNEDRAWNSNIFLHHNKDPGGVSTQQRRQRSSREETRSKSECQSVCSSSRLPSRPQSLKGTRSHSLKNAPDDEEKRAFEEYQRSFVTPRLITIIRNGRRPRRALRMLLNKKTAQSFEQVMVDITELVKLDCGSVKKLFTLSGRQVLNLSDFFKEEMVFLACGIEKVSAQDFVLDKRELGLINSYRPHGGKVRERPTSRKTNESAFSSISKNSVITPPTKSSSGLSCARQSLQLKSEDKSLDKETFDASKVDMPMTLTNKYEIGTLIGTGNFAFVLECKDKKTKRKFALKIINKDTCKGKEKMLDNEVRILRCVKHPNIIRLIEDFSNQHQIFYVMELVKGGDLFDAIASSTTKYTEEDASGMLYNLASALEYLHSIHIVHRDVKPENILIREHEDGTKSLKLGDFGLATEVNGPLYTVCGTPTYVAPEVISETGYGVKIDVWSAGVITYILLCGFPPFSRCCDLIPVRTDEIKVTTHDKIKQFILIICWTTNAKLEVTLYCSNIWQNLISGMLSTNPENRLSASQVLEHPWVSKDTHCHTDLRKAVSSAIHRHFRHGHRTRPKYAGIKMIASTALDKASKFFQGRGSHYLKHSINEMID</sequence>
<dbReference type="PROSITE" id="PS00108">
    <property type="entry name" value="PROTEIN_KINASE_ST"/>
    <property type="match status" value="1"/>
</dbReference>
<feature type="compositionally biased region" description="Low complexity" evidence="13">
    <location>
        <begin position="223"/>
        <end position="240"/>
    </location>
</feature>
<comment type="catalytic activity">
    <reaction evidence="11">
        <text>L-seryl-[protein] + ATP = O-phospho-L-seryl-[protein] + ADP + H(+)</text>
        <dbReference type="Rhea" id="RHEA:17989"/>
        <dbReference type="Rhea" id="RHEA-COMP:9863"/>
        <dbReference type="Rhea" id="RHEA-COMP:11604"/>
        <dbReference type="ChEBI" id="CHEBI:15378"/>
        <dbReference type="ChEBI" id="CHEBI:29999"/>
        <dbReference type="ChEBI" id="CHEBI:30616"/>
        <dbReference type="ChEBI" id="CHEBI:83421"/>
        <dbReference type="ChEBI" id="CHEBI:456216"/>
        <dbReference type="EC" id="2.7.11.1"/>
    </reaction>
</comment>
<feature type="domain" description="Doublecortin" evidence="15">
    <location>
        <begin position="271"/>
        <end position="354"/>
    </location>
</feature>
<dbReference type="GO" id="GO:0007417">
    <property type="term" value="P:central nervous system development"/>
    <property type="evidence" value="ECO:0007669"/>
    <property type="project" value="UniProtKB-ARBA"/>
</dbReference>
<dbReference type="InterPro" id="IPR011009">
    <property type="entry name" value="Kinase-like_dom_sf"/>
</dbReference>
<dbReference type="PROSITE" id="PS50309">
    <property type="entry name" value="DC"/>
    <property type="match status" value="2"/>
</dbReference>
<keyword evidence="3" id="KW-0723">Serine/threonine-protein kinase</keyword>
<evidence type="ECO:0000256" key="1">
    <source>
        <dbReference type="ARBA" id="ARBA00005354"/>
    </source>
</evidence>
<dbReference type="KEGG" id="bgt:106051197"/>
<dbReference type="InterPro" id="IPR017441">
    <property type="entry name" value="Protein_kinase_ATP_BS"/>
</dbReference>
<evidence type="ECO:0000256" key="3">
    <source>
        <dbReference type="ARBA" id="ARBA00022527"/>
    </source>
</evidence>
<keyword evidence="8" id="KW-0418">Kinase</keyword>
<dbReference type="EnsemblMetazoa" id="BGLB039821-RA">
    <property type="protein sequence ID" value="BGLB039821-PA"/>
    <property type="gene ID" value="BGLB039821"/>
</dbReference>
<dbReference type="STRING" id="6526.A0A2C9M8N9"/>
<evidence type="ECO:0000256" key="7">
    <source>
        <dbReference type="ARBA" id="ARBA00022741"/>
    </source>
</evidence>
<reference evidence="16" key="1">
    <citation type="submission" date="2020-05" db="UniProtKB">
        <authorList>
            <consortium name="EnsemblMetazoa"/>
        </authorList>
    </citation>
    <scope>IDENTIFICATION</scope>
    <source>
        <strain evidence="16">BB02</strain>
    </source>
</reference>
<accession>A0A2C9M8N9</accession>
<dbReference type="VEuPathDB" id="VectorBase:BGLAX_043851"/>
<feature type="region of interest" description="Disordered" evidence="13">
    <location>
        <begin position="199"/>
        <end position="256"/>
    </location>
</feature>
<dbReference type="FunFam" id="3.30.200.20:FF:000315">
    <property type="entry name" value="Calcium-dependent protein kinase 3"/>
    <property type="match status" value="1"/>
</dbReference>
<gene>
    <name evidence="16" type="primary">106051197</name>
</gene>
<dbReference type="PROSITE" id="PS00107">
    <property type="entry name" value="PROTEIN_KINASE_ATP"/>
    <property type="match status" value="1"/>
</dbReference>
<dbReference type="FunFam" id="3.10.20.230:FF:000001">
    <property type="entry name" value="serine/threonine-protein kinase DCLK1 isoform X1"/>
    <property type="match status" value="1"/>
</dbReference>
<dbReference type="SMART" id="SM00537">
    <property type="entry name" value="DCX"/>
    <property type="match status" value="2"/>
</dbReference>
<feature type="domain" description="Protein kinase" evidence="14">
    <location>
        <begin position="442"/>
        <end position="714"/>
    </location>
</feature>
<evidence type="ECO:0000256" key="2">
    <source>
        <dbReference type="ARBA" id="ARBA00012513"/>
    </source>
</evidence>
<feature type="binding site" evidence="12">
    <location>
        <position position="471"/>
    </location>
    <ligand>
        <name>ATP</name>
        <dbReference type="ChEBI" id="CHEBI:30616"/>
    </ligand>
</feature>
<dbReference type="AlphaFoldDB" id="A0A2C9M8N9"/>
<evidence type="ECO:0000256" key="8">
    <source>
        <dbReference type="ARBA" id="ARBA00022777"/>
    </source>
</evidence>
<name>A0A2C9M8N9_BIOGL</name>
<dbReference type="InterPro" id="IPR000719">
    <property type="entry name" value="Prot_kinase_dom"/>
</dbReference>
<dbReference type="Pfam" id="PF00069">
    <property type="entry name" value="Pkinase"/>
    <property type="match status" value="1"/>
</dbReference>
<dbReference type="GO" id="GO:0004674">
    <property type="term" value="F:protein serine/threonine kinase activity"/>
    <property type="evidence" value="ECO:0007669"/>
    <property type="project" value="UniProtKB-KW"/>
</dbReference>
<dbReference type="Pfam" id="PF03607">
    <property type="entry name" value="DCX"/>
    <property type="match status" value="2"/>
</dbReference>
<dbReference type="InterPro" id="IPR036572">
    <property type="entry name" value="Doublecortin_dom_sf"/>
</dbReference>
<feature type="compositionally biased region" description="Polar residues" evidence="13">
    <location>
        <begin position="384"/>
        <end position="406"/>
    </location>
</feature>
<feature type="compositionally biased region" description="Basic and acidic residues" evidence="13">
    <location>
        <begin position="372"/>
        <end position="383"/>
    </location>
</feature>
<dbReference type="EC" id="2.7.11.1" evidence="2"/>
<comment type="catalytic activity">
    <reaction evidence="10">
        <text>L-threonyl-[protein] + ATP = O-phospho-L-threonyl-[protein] + ADP + H(+)</text>
        <dbReference type="Rhea" id="RHEA:46608"/>
        <dbReference type="Rhea" id="RHEA-COMP:11060"/>
        <dbReference type="Rhea" id="RHEA-COMP:11605"/>
        <dbReference type="ChEBI" id="CHEBI:15378"/>
        <dbReference type="ChEBI" id="CHEBI:30013"/>
        <dbReference type="ChEBI" id="CHEBI:30616"/>
        <dbReference type="ChEBI" id="CHEBI:61977"/>
        <dbReference type="ChEBI" id="CHEBI:456216"/>
        <dbReference type="EC" id="2.7.11.1"/>
    </reaction>
</comment>
<evidence type="ECO:0000256" key="9">
    <source>
        <dbReference type="ARBA" id="ARBA00022840"/>
    </source>
</evidence>
<dbReference type="GO" id="GO:0005524">
    <property type="term" value="F:ATP binding"/>
    <property type="evidence" value="ECO:0007669"/>
    <property type="project" value="UniProtKB-UniRule"/>
</dbReference>
<keyword evidence="5" id="KW-0808">Transferase</keyword>
<feature type="region of interest" description="Disordered" evidence="13">
    <location>
        <begin position="44"/>
        <end position="78"/>
    </location>
</feature>
<evidence type="ECO:0000313" key="17">
    <source>
        <dbReference type="Proteomes" id="UP000076420"/>
    </source>
</evidence>
<feature type="domain" description="Doublecortin" evidence="15">
    <location>
        <begin position="95"/>
        <end position="182"/>
    </location>
</feature>
<evidence type="ECO:0000259" key="14">
    <source>
        <dbReference type="PROSITE" id="PS50011"/>
    </source>
</evidence>
<dbReference type="PROSITE" id="PS50011">
    <property type="entry name" value="PROTEIN_KINASE_DOM"/>
    <property type="match status" value="1"/>
</dbReference>
<evidence type="ECO:0000256" key="4">
    <source>
        <dbReference type="ARBA" id="ARBA00022553"/>
    </source>
</evidence>
<keyword evidence="6" id="KW-0677">Repeat</keyword>
<feature type="compositionally biased region" description="Polar residues" evidence="13">
    <location>
        <begin position="48"/>
        <end position="71"/>
    </location>
</feature>
<dbReference type="InterPro" id="IPR008271">
    <property type="entry name" value="Ser/Thr_kinase_AS"/>
</dbReference>
<dbReference type="SUPFAM" id="SSF56112">
    <property type="entry name" value="Protein kinase-like (PK-like)"/>
    <property type="match status" value="1"/>
</dbReference>
<dbReference type="SMART" id="SM00220">
    <property type="entry name" value="S_TKc"/>
    <property type="match status" value="1"/>
</dbReference>
<organism evidence="16 17">
    <name type="scientific">Biomphalaria glabrata</name>
    <name type="common">Bloodfluke planorb</name>
    <name type="synonym">Freshwater snail</name>
    <dbReference type="NCBI Taxonomy" id="6526"/>
    <lineage>
        <taxon>Eukaryota</taxon>
        <taxon>Metazoa</taxon>
        <taxon>Spiralia</taxon>
        <taxon>Lophotrochozoa</taxon>
        <taxon>Mollusca</taxon>
        <taxon>Gastropoda</taxon>
        <taxon>Heterobranchia</taxon>
        <taxon>Euthyneura</taxon>
        <taxon>Panpulmonata</taxon>
        <taxon>Hygrophila</taxon>
        <taxon>Lymnaeoidea</taxon>
        <taxon>Planorbidae</taxon>
        <taxon>Biomphalaria</taxon>
    </lineage>
</organism>
<evidence type="ECO:0000256" key="5">
    <source>
        <dbReference type="ARBA" id="ARBA00022679"/>
    </source>
</evidence>
<dbReference type="Proteomes" id="UP000076420">
    <property type="component" value="Unassembled WGS sequence"/>
</dbReference>
<evidence type="ECO:0000256" key="13">
    <source>
        <dbReference type="SAM" id="MobiDB-lite"/>
    </source>
</evidence>
<keyword evidence="4" id="KW-0597">Phosphoprotein</keyword>
<proteinExistence type="inferred from homology"/>
<dbReference type="Gene3D" id="3.10.20.230">
    <property type="entry name" value="Doublecortin domain"/>
    <property type="match status" value="2"/>
</dbReference>
<dbReference type="Gene3D" id="3.30.200.20">
    <property type="entry name" value="Phosphorylase Kinase, domain 1"/>
    <property type="match status" value="1"/>
</dbReference>
<dbReference type="FunFam" id="1.10.510.10:FF:000571">
    <property type="entry name" value="Maternal embryonic leucine zipper kinase"/>
    <property type="match status" value="1"/>
</dbReference>
<protein>
    <recommendedName>
        <fullName evidence="2">non-specific serine/threonine protein kinase</fullName>
        <ecNumber evidence="2">2.7.11.1</ecNumber>
    </recommendedName>
</protein>
<comment type="similarity">
    <text evidence="1">Belongs to the protein kinase superfamily. CAMK Ser/Thr protein kinase family. CaMK subfamily.</text>
</comment>
<evidence type="ECO:0000259" key="15">
    <source>
        <dbReference type="PROSITE" id="PS50309"/>
    </source>
</evidence>
<evidence type="ECO:0000256" key="11">
    <source>
        <dbReference type="ARBA" id="ARBA00048679"/>
    </source>
</evidence>
<evidence type="ECO:0000313" key="16">
    <source>
        <dbReference type="EnsemblMetazoa" id="BGLB039821-PA"/>
    </source>
</evidence>
<feature type="compositionally biased region" description="Basic and acidic residues" evidence="13">
    <location>
        <begin position="213"/>
        <end position="222"/>
    </location>
</feature>
<dbReference type="PANTHER" id="PTHR24347">
    <property type="entry name" value="SERINE/THREONINE-PROTEIN KINASE"/>
    <property type="match status" value="1"/>
</dbReference>
<evidence type="ECO:0000256" key="12">
    <source>
        <dbReference type="PROSITE-ProRule" id="PRU10141"/>
    </source>
</evidence>
<keyword evidence="7 12" id="KW-0547">Nucleotide-binding</keyword>
<dbReference type="Gene3D" id="1.10.510.10">
    <property type="entry name" value="Transferase(Phosphotransferase) domain 1"/>
    <property type="match status" value="1"/>
</dbReference>
<dbReference type="VEuPathDB" id="VectorBase:BGLB039821"/>
<dbReference type="GO" id="GO:0035556">
    <property type="term" value="P:intracellular signal transduction"/>
    <property type="evidence" value="ECO:0007669"/>
    <property type="project" value="InterPro"/>
</dbReference>
<feature type="region of interest" description="Disordered" evidence="13">
    <location>
        <begin position="369"/>
        <end position="406"/>
    </location>
</feature>
<evidence type="ECO:0000256" key="10">
    <source>
        <dbReference type="ARBA" id="ARBA00047899"/>
    </source>
</evidence>
<evidence type="ECO:0000256" key="6">
    <source>
        <dbReference type="ARBA" id="ARBA00022737"/>
    </source>
</evidence>
<dbReference type="SUPFAM" id="SSF89837">
    <property type="entry name" value="Doublecortin (DC)"/>
    <property type="match status" value="2"/>
</dbReference>
<keyword evidence="9 12" id="KW-0067">ATP-binding</keyword>
<dbReference type="InterPro" id="IPR003533">
    <property type="entry name" value="Doublecortin_dom"/>
</dbReference>